<evidence type="ECO:0000313" key="2">
    <source>
        <dbReference type="EMBL" id="MFI7438893.1"/>
    </source>
</evidence>
<feature type="region of interest" description="Disordered" evidence="1">
    <location>
        <begin position="1"/>
        <end position="46"/>
    </location>
</feature>
<feature type="compositionally biased region" description="Polar residues" evidence="1">
    <location>
        <begin position="1"/>
        <end position="10"/>
    </location>
</feature>
<gene>
    <name evidence="2" type="ORF">ACIBP5_02885</name>
</gene>
<name>A0ABW7ZWG1_9ACTN</name>
<keyword evidence="3" id="KW-1185">Reference proteome</keyword>
<evidence type="ECO:0000256" key="1">
    <source>
        <dbReference type="SAM" id="MobiDB-lite"/>
    </source>
</evidence>
<dbReference type="Proteomes" id="UP001612928">
    <property type="component" value="Unassembled WGS sequence"/>
</dbReference>
<dbReference type="EMBL" id="JBITMB010000001">
    <property type="protein sequence ID" value="MFI7438893.1"/>
    <property type="molecule type" value="Genomic_DNA"/>
</dbReference>
<sequence>MSTPDENTPGTGEDRGEPKTAGQAAMEEALSRSGRTVEDLTRPDEE</sequence>
<feature type="compositionally biased region" description="Basic and acidic residues" evidence="1">
    <location>
        <begin position="35"/>
        <end position="46"/>
    </location>
</feature>
<evidence type="ECO:0000313" key="3">
    <source>
        <dbReference type="Proteomes" id="UP001612928"/>
    </source>
</evidence>
<organism evidence="2 3">
    <name type="scientific">Nonomuraea indica</name>
    <dbReference type="NCBI Taxonomy" id="1581193"/>
    <lineage>
        <taxon>Bacteria</taxon>
        <taxon>Bacillati</taxon>
        <taxon>Actinomycetota</taxon>
        <taxon>Actinomycetes</taxon>
        <taxon>Streptosporangiales</taxon>
        <taxon>Streptosporangiaceae</taxon>
        <taxon>Nonomuraea</taxon>
    </lineage>
</organism>
<proteinExistence type="predicted"/>
<accession>A0ABW7ZWG1</accession>
<dbReference type="RefSeq" id="WP_397018444.1">
    <property type="nucleotide sequence ID" value="NZ_JBITMB010000001.1"/>
</dbReference>
<protein>
    <submittedName>
        <fullName evidence="2">Uncharacterized protein</fullName>
    </submittedName>
</protein>
<comment type="caution">
    <text evidence="2">The sequence shown here is derived from an EMBL/GenBank/DDBJ whole genome shotgun (WGS) entry which is preliminary data.</text>
</comment>
<reference evidence="2 3" key="1">
    <citation type="submission" date="2024-10" db="EMBL/GenBank/DDBJ databases">
        <title>The Natural Products Discovery Center: Release of the First 8490 Sequenced Strains for Exploring Actinobacteria Biosynthetic Diversity.</title>
        <authorList>
            <person name="Kalkreuter E."/>
            <person name="Kautsar S.A."/>
            <person name="Yang D."/>
            <person name="Bader C.D."/>
            <person name="Teijaro C.N."/>
            <person name="Fluegel L."/>
            <person name="Davis C.M."/>
            <person name="Simpson J.R."/>
            <person name="Lauterbach L."/>
            <person name="Steele A.D."/>
            <person name="Gui C."/>
            <person name="Meng S."/>
            <person name="Li G."/>
            <person name="Viehrig K."/>
            <person name="Ye F."/>
            <person name="Su P."/>
            <person name="Kiefer A.F."/>
            <person name="Nichols A."/>
            <person name="Cepeda A.J."/>
            <person name="Yan W."/>
            <person name="Fan B."/>
            <person name="Jiang Y."/>
            <person name="Adhikari A."/>
            <person name="Zheng C.-J."/>
            <person name="Schuster L."/>
            <person name="Cowan T.M."/>
            <person name="Smanski M.J."/>
            <person name="Chevrette M.G."/>
            <person name="De Carvalho L.P.S."/>
            <person name="Shen B."/>
        </authorList>
    </citation>
    <scope>NUCLEOTIDE SEQUENCE [LARGE SCALE GENOMIC DNA]</scope>
    <source>
        <strain evidence="2 3">NPDC049503</strain>
    </source>
</reference>